<feature type="region of interest" description="Disordered" evidence="1">
    <location>
        <begin position="1"/>
        <end position="23"/>
    </location>
</feature>
<gene>
    <name evidence="2" type="ORF">D1H98_13080</name>
</gene>
<feature type="compositionally biased region" description="Polar residues" evidence="1">
    <location>
        <begin position="1"/>
        <end position="16"/>
    </location>
</feature>
<evidence type="ECO:0000313" key="3">
    <source>
        <dbReference type="Proteomes" id="UP000277145"/>
    </source>
</evidence>
<dbReference type="EMBL" id="QWDR01000002">
    <property type="protein sequence ID" value="RJY29950.1"/>
    <property type="molecule type" value="Genomic_DNA"/>
</dbReference>
<dbReference type="Proteomes" id="UP000277145">
    <property type="component" value="Unassembled WGS sequence"/>
</dbReference>
<comment type="caution">
    <text evidence="2">The sequence shown here is derived from an EMBL/GenBank/DDBJ whole genome shotgun (WGS) entry which is preliminary data.</text>
</comment>
<sequence length="64" mass="7158">MAQEFDSAQAQATRDNQAPEALDYQGTPKVVQGTLMAPLDTQLAVLVFQLYSKYRLLLIVLFKV</sequence>
<proteinExistence type="predicted"/>
<evidence type="ECO:0000313" key="2">
    <source>
        <dbReference type="EMBL" id="RJY29950.1"/>
    </source>
</evidence>
<protein>
    <submittedName>
        <fullName evidence="2">Uncharacterized protein</fullName>
    </submittedName>
</protein>
<dbReference type="AlphaFoldDB" id="A0A3A6V903"/>
<evidence type="ECO:0000256" key="1">
    <source>
        <dbReference type="SAM" id="MobiDB-lite"/>
    </source>
</evidence>
<organism evidence="2 3">
    <name type="scientific">Legionella pneumophila subsp. pneumophila</name>
    <dbReference type="NCBI Taxonomy" id="91891"/>
    <lineage>
        <taxon>Bacteria</taxon>
        <taxon>Pseudomonadati</taxon>
        <taxon>Pseudomonadota</taxon>
        <taxon>Gammaproteobacteria</taxon>
        <taxon>Legionellales</taxon>
        <taxon>Legionellaceae</taxon>
        <taxon>Legionella</taxon>
    </lineage>
</organism>
<accession>A0A3A6V903</accession>
<name>A0A3A6V903_LEGPN</name>
<reference evidence="2 3" key="1">
    <citation type="submission" date="2018-08" db="EMBL/GenBank/DDBJ databases">
        <title>Genome Sequences of Legionella pneumophila subsp. pneumophila Isolates, Recovered from a Drinking Water System in a Large Builging.</title>
        <authorList>
            <person name="Gomez-Alvarez V."/>
            <person name="Boczek L."/>
            <person name="King D."/>
            <person name="Pemberton A."/>
            <person name="Pfaller S."/>
            <person name="Rodgers M."/>
            <person name="Santodomingo J."/>
            <person name="Revetta R."/>
        </authorList>
    </citation>
    <scope>NUCLEOTIDE SEQUENCE [LARGE SCALE GENOMIC DNA]</scope>
    <source>
        <strain evidence="2 3">L01C.1</strain>
    </source>
</reference>